<keyword evidence="4" id="KW-0520">NAD</keyword>
<evidence type="ECO:0000256" key="1">
    <source>
        <dbReference type="ARBA" id="ARBA00005010"/>
    </source>
</evidence>
<dbReference type="InterPro" id="IPR036291">
    <property type="entry name" value="NAD(P)-bd_dom_sf"/>
</dbReference>
<reference evidence="7 8" key="1">
    <citation type="submission" date="2024-06" db="EMBL/GenBank/DDBJ databases">
        <title>Sorghum-associated microbial communities from plants grown in Nebraska, USA.</title>
        <authorList>
            <person name="Schachtman D."/>
        </authorList>
    </citation>
    <scope>NUCLEOTIDE SEQUENCE [LARGE SCALE GENOMIC DNA]</scope>
    <source>
        <strain evidence="7 8">1288</strain>
    </source>
</reference>
<dbReference type="InterPro" id="IPR006367">
    <property type="entry name" value="Sirohaem_synthase_N"/>
</dbReference>
<dbReference type="Proteomes" id="UP001549104">
    <property type="component" value="Unassembled WGS sequence"/>
</dbReference>
<evidence type="ECO:0000313" key="7">
    <source>
        <dbReference type="EMBL" id="MET3656836.1"/>
    </source>
</evidence>
<dbReference type="EMBL" id="JBEPME010000002">
    <property type="protein sequence ID" value="MET3656836.1"/>
    <property type="molecule type" value="Genomic_DNA"/>
</dbReference>
<protein>
    <recommendedName>
        <fullName evidence="2">precorrin-2 dehydrogenase</fullName>
        <ecNumber evidence="2">1.3.1.76</ecNumber>
    </recommendedName>
</protein>
<dbReference type="SUPFAM" id="SSF51735">
    <property type="entry name" value="NAD(P)-binding Rossmann-fold domains"/>
    <property type="match status" value="1"/>
</dbReference>
<dbReference type="Gene3D" id="1.10.8.610">
    <property type="entry name" value="SirC, precorrin-2 dehydrogenase, C-terminal helical domain-like"/>
    <property type="match status" value="1"/>
</dbReference>
<comment type="catalytic activity">
    <reaction evidence="6">
        <text>precorrin-2 + NAD(+) = sirohydrochlorin + NADH + 2 H(+)</text>
        <dbReference type="Rhea" id="RHEA:15613"/>
        <dbReference type="ChEBI" id="CHEBI:15378"/>
        <dbReference type="ChEBI" id="CHEBI:57540"/>
        <dbReference type="ChEBI" id="CHEBI:57945"/>
        <dbReference type="ChEBI" id="CHEBI:58351"/>
        <dbReference type="ChEBI" id="CHEBI:58827"/>
        <dbReference type="EC" id="1.3.1.76"/>
    </reaction>
</comment>
<keyword evidence="5" id="KW-0627">Porphyrin biosynthesis</keyword>
<gene>
    <name evidence="7" type="ORF">ABIC55_001923</name>
</gene>
<dbReference type="Gene3D" id="3.40.50.720">
    <property type="entry name" value="NAD(P)-binding Rossmann-like Domain"/>
    <property type="match status" value="1"/>
</dbReference>
<evidence type="ECO:0000256" key="3">
    <source>
        <dbReference type="ARBA" id="ARBA00023002"/>
    </source>
</evidence>
<dbReference type="RefSeq" id="WP_338652446.1">
    <property type="nucleotide sequence ID" value="NZ_CP146246.1"/>
</dbReference>
<evidence type="ECO:0000256" key="2">
    <source>
        <dbReference type="ARBA" id="ARBA00012400"/>
    </source>
</evidence>
<evidence type="ECO:0000256" key="5">
    <source>
        <dbReference type="ARBA" id="ARBA00023244"/>
    </source>
</evidence>
<dbReference type="EC" id="1.3.1.76" evidence="2"/>
<dbReference type="GO" id="GO:0043115">
    <property type="term" value="F:precorrin-2 dehydrogenase activity"/>
    <property type="evidence" value="ECO:0007669"/>
    <property type="project" value="UniProtKB-EC"/>
</dbReference>
<keyword evidence="8" id="KW-1185">Reference proteome</keyword>
<organism evidence="7 8">
    <name type="scientific">Sporosarcina psychrophila</name>
    <name type="common">Bacillus psychrophilus</name>
    <dbReference type="NCBI Taxonomy" id="1476"/>
    <lineage>
        <taxon>Bacteria</taxon>
        <taxon>Bacillati</taxon>
        <taxon>Bacillota</taxon>
        <taxon>Bacilli</taxon>
        <taxon>Bacillales</taxon>
        <taxon>Caryophanaceae</taxon>
        <taxon>Sporosarcina</taxon>
    </lineage>
</organism>
<evidence type="ECO:0000256" key="6">
    <source>
        <dbReference type="ARBA" id="ARBA00047561"/>
    </source>
</evidence>
<dbReference type="NCBIfam" id="TIGR01470">
    <property type="entry name" value="cysG_Nterm"/>
    <property type="match status" value="1"/>
</dbReference>
<proteinExistence type="predicted"/>
<dbReference type="Pfam" id="PF13241">
    <property type="entry name" value="NAD_binding_7"/>
    <property type="match status" value="1"/>
</dbReference>
<dbReference type="SUPFAM" id="SSF75615">
    <property type="entry name" value="Siroheme synthase middle domains-like"/>
    <property type="match status" value="1"/>
</dbReference>
<dbReference type="PANTHER" id="PTHR35330:SF1">
    <property type="entry name" value="SIROHEME BIOSYNTHESIS PROTEIN MET8"/>
    <property type="match status" value="1"/>
</dbReference>
<comment type="pathway">
    <text evidence="1">Porphyrin-containing compound metabolism; siroheme biosynthesis; sirohydrochlorin from precorrin-2: step 1/1.</text>
</comment>
<sequence>MKSYPIMLNIEGKAVVVVGGGLIAYRKITGLLQAGAYITVISPVIHSKIEQLFIENKISWKNKLFEPVDLDSALIVIAATNSEIMNTFVASSAGKHQLVNIVDNPELSTFHVPAKLTRGDLTISVATGGGSPTLSKSIRDELAVIYDDTYGDYLEFLTLSREKVKHSIFDQTIKTKLLKAITNDTYRQSNNMQNAFLELISGYQNMS</sequence>
<keyword evidence="3 7" id="KW-0560">Oxidoreductase</keyword>
<keyword evidence="7" id="KW-0456">Lyase</keyword>
<dbReference type="Pfam" id="PF22440">
    <property type="entry name" value="SirC_C"/>
    <property type="match status" value="1"/>
</dbReference>
<dbReference type="PANTHER" id="PTHR35330">
    <property type="entry name" value="SIROHEME BIOSYNTHESIS PROTEIN MET8"/>
    <property type="match status" value="1"/>
</dbReference>
<name>A0ABV2K6Y8_SPOPS</name>
<dbReference type="GO" id="GO:0051266">
    <property type="term" value="F:sirohydrochlorin ferrochelatase activity"/>
    <property type="evidence" value="ECO:0007669"/>
    <property type="project" value="UniProtKB-EC"/>
</dbReference>
<dbReference type="InterPro" id="IPR028161">
    <property type="entry name" value="Met8-like"/>
</dbReference>
<evidence type="ECO:0000256" key="4">
    <source>
        <dbReference type="ARBA" id="ARBA00023027"/>
    </source>
</evidence>
<accession>A0ABV2K6Y8</accession>
<evidence type="ECO:0000313" key="8">
    <source>
        <dbReference type="Proteomes" id="UP001549104"/>
    </source>
</evidence>
<comment type="caution">
    <text evidence="7">The sequence shown here is derived from an EMBL/GenBank/DDBJ whole genome shotgun (WGS) entry which is preliminary data.</text>
</comment>
<dbReference type="InterPro" id="IPR042518">
    <property type="entry name" value="SirC_C"/>
</dbReference>